<dbReference type="PANTHER" id="PTHR33217:SF7">
    <property type="entry name" value="TRANSPOSASE FOR INSERTION SEQUENCE ELEMENT IS1081"/>
    <property type="match status" value="1"/>
</dbReference>
<dbReference type="OrthoDB" id="9779930at2"/>
<accession>A0A1M6KME4</accession>
<dbReference type="GO" id="GO:0003677">
    <property type="term" value="F:DNA binding"/>
    <property type="evidence" value="ECO:0007669"/>
    <property type="project" value="UniProtKB-UniRule"/>
</dbReference>
<evidence type="ECO:0000256" key="5">
    <source>
        <dbReference type="ARBA" id="ARBA00023172"/>
    </source>
</evidence>
<proteinExistence type="inferred from homology"/>
<dbReference type="Pfam" id="PF00872">
    <property type="entry name" value="Transposase_mut"/>
    <property type="match status" value="1"/>
</dbReference>
<dbReference type="AlphaFoldDB" id="A0A1M6KME4"/>
<keyword evidence="6" id="KW-0814">Transposable element</keyword>
<organism evidence="7 8">
    <name type="scientific">Thermoclostridium caenicola</name>
    <dbReference type="NCBI Taxonomy" id="659425"/>
    <lineage>
        <taxon>Bacteria</taxon>
        <taxon>Bacillati</taxon>
        <taxon>Bacillota</taxon>
        <taxon>Clostridia</taxon>
        <taxon>Eubacteriales</taxon>
        <taxon>Oscillospiraceae</taxon>
        <taxon>Thermoclostridium</taxon>
    </lineage>
</organism>
<evidence type="ECO:0000256" key="4">
    <source>
        <dbReference type="ARBA" id="ARBA00023125"/>
    </source>
</evidence>
<dbReference type="NCBIfam" id="NF033543">
    <property type="entry name" value="transpos_IS256"/>
    <property type="match status" value="1"/>
</dbReference>
<dbReference type="GO" id="GO:0006313">
    <property type="term" value="P:DNA transposition"/>
    <property type="evidence" value="ECO:0007669"/>
    <property type="project" value="UniProtKB-UniRule"/>
</dbReference>
<keyword evidence="3 6" id="KW-0815">Transposition</keyword>
<dbReference type="GO" id="GO:0004803">
    <property type="term" value="F:transposase activity"/>
    <property type="evidence" value="ECO:0007669"/>
    <property type="project" value="UniProtKB-UniRule"/>
</dbReference>
<evidence type="ECO:0000256" key="3">
    <source>
        <dbReference type="ARBA" id="ARBA00022578"/>
    </source>
</evidence>
<keyword evidence="8" id="KW-1185">Reference proteome</keyword>
<dbReference type="RefSeq" id="WP_149679720.1">
    <property type="nucleotide sequence ID" value="NZ_FQZP01000086.1"/>
</dbReference>
<keyword evidence="5 6" id="KW-0233">DNA recombination</keyword>
<evidence type="ECO:0000313" key="7">
    <source>
        <dbReference type="EMBL" id="SHJ60072.1"/>
    </source>
</evidence>
<protein>
    <recommendedName>
        <fullName evidence="6">Mutator family transposase</fullName>
    </recommendedName>
</protein>
<comment type="function">
    <text evidence="1 6">Required for the transposition of the insertion element.</text>
</comment>
<reference evidence="7 8" key="1">
    <citation type="submission" date="2016-11" db="EMBL/GenBank/DDBJ databases">
        <authorList>
            <person name="Varghese N."/>
            <person name="Submissions S."/>
        </authorList>
    </citation>
    <scope>NUCLEOTIDE SEQUENCE [LARGE SCALE GENOMIC DNA]</scope>
    <source>
        <strain evidence="7 8">DSM 19027</strain>
    </source>
</reference>
<comment type="similarity">
    <text evidence="2 6">Belongs to the transposase mutator family.</text>
</comment>
<evidence type="ECO:0000313" key="8">
    <source>
        <dbReference type="Proteomes" id="UP000324781"/>
    </source>
</evidence>
<dbReference type="Proteomes" id="UP000324781">
    <property type="component" value="Unassembled WGS sequence"/>
</dbReference>
<sequence length="409" mass="47117">MAQYQISVDSKLLQQLFLGNSQDAGVAALLESVLNQVLQAQASEQLAAEPYERTEDRQGYRNGTYPHQLTTRVGTITLRVPRIRNGKFSTELFARYQRSEQALVLALMEMVVNGISTRKVTQITEELCGTEFSKSTVSDLCKRLDPIVNAWNNRSLRDSRYPFVIVDALVLKVREEGRVRARGVMLAYGVNADGYREILGLKLGDSESEASWSEFFSWLKIRDLRGVDLIVSDHHGGLVRAIRTHFQGVTWQRCQTHFMRNILDATPKTLQEELYPRVRAILDAPDMDTARMLLQQVLEAYEAKAPKAMSILEAGFEDATAVLMFPERYRKRLRTTNGMERLNEEIRRRERVIRIFPNRESVVRLIGALLMEIDEKWTSGKKYLEMTEYLEWQQTQVQERKTAKVTHIR</sequence>
<evidence type="ECO:0000256" key="2">
    <source>
        <dbReference type="ARBA" id="ARBA00010961"/>
    </source>
</evidence>
<gene>
    <name evidence="7" type="ORF">SAMN05444373_10861</name>
</gene>
<dbReference type="PANTHER" id="PTHR33217">
    <property type="entry name" value="TRANSPOSASE FOR INSERTION SEQUENCE ELEMENT IS1081"/>
    <property type="match status" value="1"/>
</dbReference>
<evidence type="ECO:0000256" key="1">
    <source>
        <dbReference type="ARBA" id="ARBA00002190"/>
    </source>
</evidence>
<dbReference type="EMBL" id="FQZP01000086">
    <property type="protein sequence ID" value="SHJ60072.1"/>
    <property type="molecule type" value="Genomic_DNA"/>
</dbReference>
<evidence type="ECO:0000256" key="6">
    <source>
        <dbReference type="RuleBase" id="RU365089"/>
    </source>
</evidence>
<name>A0A1M6KME4_9FIRM</name>
<dbReference type="InterPro" id="IPR001207">
    <property type="entry name" value="Transposase_mutator"/>
</dbReference>
<keyword evidence="4 6" id="KW-0238">DNA-binding</keyword>